<name>A0A6A3A5S9_HIBSY</name>
<dbReference type="PRINTS" id="PR00404">
    <property type="entry name" value="MADSDOMAIN"/>
</dbReference>
<dbReference type="Pfam" id="PF00319">
    <property type="entry name" value="SRF-TF"/>
    <property type="match status" value="1"/>
</dbReference>
<evidence type="ECO:0000256" key="4">
    <source>
        <dbReference type="ARBA" id="ARBA00023163"/>
    </source>
</evidence>
<dbReference type="AlphaFoldDB" id="A0A6A3A5S9"/>
<dbReference type="SUPFAM" id="SSF55455">
    <property type="entry name" value="SRF-like"/>
    <property type="match status" value="1"/>
</dbReference>
<accession>A0A6A3A5S9</accession>
<organism evidence="9 10">
    <name type="scientific">Hibiscus syriacus</name>
    <name type="common">Rose of Sharon</name>
    <dbReference type="NCBI Taxonomy" id="106335"/>
    <lineage>
        <taxon>Eukaryota</taxon>
        <taxon>Viridiplantae</taxon>
        <taxon>Streptophyta</taxon>
        <taxon>Embryophyta</taxon>
        <taxon>Tracheophyta</taxon>
        <taxon>Spermatophyta</taxon>
        <taxon>Magnoliopsida</taxon>
        <taxon>eudicotyledons</taxon>
        <taxon>Gunneridae</taxon>
        <taxon>Pentapetalae</taxon>
        <taxon>rosids</taxon>
        <taxon>malvids</taxon>
        <taxon>Malvales</taxon>
        <taxon>Malvaceae</taxon>
        <taxon>Malvoideae</taxon>
        <taxon>Hibiscus</taxon>
    </lineage>
</organism>
<gene>
    <name evidence="9" type="ORF">F3Y22_tig00110597pilonHSYRG00282</name>
</gene>
<evidence type="ECO:0000313" key="9">
    <source>
        <dbReference type="EMBL" id="KAE8698479.1"/>
    </source>
</evidence>
<evidence type="ECO:0000256" key="7">
    <source>
        <dbReference type="SAM" id="Phobius"/>
    </source>
</evidence>
<comment type="subcellular location">
    <subcellularLocation>
        <location evidence="1">Nucleus</location>
    </subcellularLocation>
</comment>
<keyword evidence="4" id="KW-0804">Transcription</keyword>
<feature type="coiled-coil region" evidence="6">
    <location>
        <begin position="114"/>
        <end position="141"/>
    </location>
</feature>
<evidence type="ECO:0000256" key="3">
    <source>
        <dbReference type="ARBA" id="ARBA00023125"/>
    </source>
</evidence>
<keyword evidence="7" id="KW-0472">Membrane</keyword>
<dbReference type="InterPro" id="IPR002100">
    <property type="entry name" value="TF_MADSbox"/>
</dbReference>
<feature type="domain" description="MADS-box" evidence="8">
    <location>
        <begin position="6"/>
        <end position="58"/>
    </location>
</feature>
<dbReference type="InterPro" id="IPR036879">
    <property type="entry name" value="TF_MADSbox_sf"/>
</dbReference>
<dbReference type="Proteomes" id="UP000436088">
    <property type="component" value="Unassembled WGS sequence"/>
</dbReference>
<dbReference type="EMBL" id="VEPZ02001044">
    <property type="protein sequence ID" value="KAE8698479.1"/>
    <property type="molecule type" value="Genomic_DNA"/>
</dbReference>
<dbReference type="GO" id="GO:0046983">
    <property type="term" value="F:protein dimerization activity"/>
    <property type="evidence" value="ECO:0007669"/>
    <property type="project" value="InterPro"/>
</dbReference>
<evidence type="ECO:0000256" key="6">
    <source>
        <dbReference type="SAM" id="Coils"/>
    </source>
</evidence>
<keyword evidence="6" id="KW-0175">Coiled coil</keyword>
<dbReference type="SMART" id="SM00432">
    <property type="entry name" value="MADS"/>
    <property type="match status" value="1"/>
</dbReference>
<dbReference type="GO" id="GO:0003677">
    <property type="term" value="F:DNA binding"/>
    <property type="evidence" value="ECO:0007669"/>
    <property type="project" value="UniProtKB-KW"/>
</dbReference>
<protein>
    <recommendedName>
        <fullName evidence="8">MADS-box domain-containing protein</fullName>
    </recommendedName>
</protein>
<dbReference type="PROSITE" id="PS50066">
    <property type="entry name" value="MADS_BOX_2"/>
    <property type="match status" value="1"/>
</dbReference>
<sequence>MGHKKKKIDNSWSRHMTYIKRRDSILKKASDLSMLSNTDVGLMMFSPTGQFTSFASKGRIEDIFLRFLDWCDECGQPLENHEVAYPSFVLSFAPFFKTVFVFLLCCILPVLTALAQKLEAFEELERKLSDLHRKKSEAEEKMRSYNPDMIPKLSISEATHRQQIVMDAIQRIEKLKHEKLLEKEISPSNLNKVEMPALVVGSSSAAAEVTNLETQRNVERDRNSLGISYQMIATTKTSKSWNLRQVEDMAASEGHMSWRHKFRGKVQHHCG</sequence>
<keyword evidence="5" id="KW-0539">Nucleus</keyword>
<evidence type="ECO:0000256" key="5">
    <source>
        <dbReference type="ARBA" id="ARBA00023242"/>
    </source>
</evidence>
<dbReference type="InterPro" id="IPR050142">
    <property type="entry name" value="MADS-box/MEF2_TF"/>
</dbReference>
<dbReference type="Gene3D" id="3.40.1810.10">
    <property type="entry name" value="Transcription factor, MADS-box"/>
    <property type="match status" value="1"/>
</dbReference>
<keyword evidence="7" id="KW-0812">Transmembrane</keyword>
<feature type="transmembrane region" description="Helical" evidence="7">
    <location>
        <begin position="95"/>
        <end position="115"/>
    </location>
</feature>
<proteinExistence type="predicted"/>
<keyword evidence="10" id="KW-1185">Reference proteome</keyword>
<comment type="caution">
    <text evidence="9">The sequence shown here is derived from an EMBL/GenBank/DDBJ whole genome shotgun (WGS) entry which is preliminary data.</text>
</comment>
<keyword evidence="3" id="KW-0238">DNA-binding</keyword>
<evidence type="ECO:0000256" key="2">
    <source>
        <dbReference type="ARBA" id="ARBA00023015"/>
    </source>
</evidence>
<dbReference type="GO" id="GO:0005634">
    <property type="term" value="C:nucleus"/>
    <property type="evidence" value="ECO:0007669"/>
    <property type="project" value="UniProtKB-SubCell"/>
</dbReference>
<evidence type="ECO:0000313" key="10">
    <source>
        <dbReference type="Proteomes" id="UP000436088"/>
    </source>
</evidence>
<keyword evidence="2" id="KW-0805">Transcription regulation</keyword>
<keyword evidence="7" id="KW-1133">Transmembrane helix</keyword>
<reference evidence="9" key="1">
    <citation type="submission" date="2019-09" db="EMBL/GenBank/DDBJ databases">
        <title>Draft genome information of white flower Hibiscus syriacus.</title>
        <authorList>
            <person name="Kim Y.-M."/>
        </authorList>
    </citation>
    <scope>NUCLEOTIDE SEQUENCE [LARGE SCALE GENOMIC DNA]</scope>
    <source>
        <strain evidence="9">YM2019G1</strain>
    </source>
</reference>
<evidence type="ECO:0000259" key="8">
    <source>
        <dbReference type="PROSITE" id="PS50066"/>
    </source>
</evidence>
<evidence type="ECO:0000256" key="1">
    <source>
        <dbReference type="ARBA" id="ARBA00004123"/>
    </source>
</evidence>
<dbReference type="PANTHER" id="PTHR48019">
    <property type="entry name" value="SERUM RESPONSE FACTOR HOMOLOG"/>
    <property type="match status" value="1"/>
</dbReference>